<protein>
    <submittedName>
        <fullName evidence="4">Extracellular solute-binding protein</fullName>
    </submittedName>
</protein>
<evidence type="ECO:0000256" key="3">
    <source>
        <dbReference type="SAM" id="SignalP"/>
    </source>
</evidence>
<sequence>MKRRILAFAVMAVMLCCGSVFAVAEESVQSRTITLLTHASLDTPSELSGVIGGLAEEYKALHPEFNLEYEIVPLTNLVGKVKTLVATESLPDIILYEPGIPLVELVETGKLVNLEEELVKMGVWDYVDPQVADLLKSMSVGLDEPLYGLPGGQHIEGIFYNKQIFEAHQLEVPKTLDELLAVCETLRAANIDPFLFGGKDKWHSTRLISNLANRIMGYTATADASDGKRSFLDEGFVQACTIAQEMGVNGYMGIGFNSVEFNTAVETFLNGGCAMLYTGTFSVGNMNDPELCAIGAENIGFFSFPTVEGGLGSDKDYVAHAGQVLVASKATYDEAVADFIKYIVTHAGNYSMENYQWLMGYAYDPVEDLPPVTQLVLEAKDGAENLMLWWETRMDSKTTDVAKDNAQLMLAGEMDPVTYLQMIQDSTDEYLGGK</sequence>
<name>A0A9D0YWE9_9FIRM</name>
<dbReference type="Gene3D" id="3.40.190.10">
    <property type="entry name" value="Periplasmic binding protein-like II"/>
    <property type="match status" value="2"/>
</dbReference>
<dbReference type="Proteomes" id="UP000886819">
    <property type="component" value="Unassembled WGS sequence"/>
</dbReference>
<gene>
    <name evidence="4" type="ORF">IAA66_06985</name>
</gene>
<reference evidence="4" key="1">
    <citation type="submission" date="2020-10" db="EMBL/GenBank/DDBJ databases">
        <authorList>
            <person name="Gilroy R."/>
        </authorList>
    </citation>
    <scope>NUCLEOTIDE SEQUENCE</scope>
    <source>
        <strain evidence="4">ChiHile30-977</strain>
    </source>
</reference>
<dbReference type="EMBL" id="DVFI01000099">
    <property type="protein sequence ID" value="HIQ63317.1"/>
    <property type="molecule type" value="Genomic_DNA"/>
</dbReference>
<feature type="signal peptide" evidence="3">
    <location>
        <begin position="1"/>
        <end position="22"/>
    </location>
</feature>
<keyword evidence="2" id="KW-0813">Transport</keyword>
<proteinExistence type="inferred from homology"/>
<evidence type="ECO:0000313" key="5">
    <source>
        <dbReference type="Proteomes" id="UP000886819"/>
    </source>
</evidence>
<accession>A0A9D0YWE9</accession>
<evidence type="ECO:0000313" key="4">
    <source>
        <dbReference type="EMBL" id="HIQ63317.1"/>
    </source>
</evidence>
<dbReference type="SUPFAM" id="SSF53850">
    <property type="entry name" value="Periplasmic binding protein-like II"/>
    <property type="match status" value="1"/>
</dbReference>
<feature type="chain" id="PRO_5038580511" evidence="3">
    <location>
        <begin position="23"/>
        <end position="434"/>
    </location>
</feature>
<dbReference type="InterPro" id="IPR050490">
    <property type="entry name" value="Bact_solute-bd_prot1"/>
</dbReference>
<dbReference type="PANTHER" id="PTHR43649">
    <property type="entry name" value="ARABINOSE-BINDING PROTEIN-RELATED"/>
    <property type="match status" value="1"/>
</dbReference>
<dbReference type="InterPro" id="IPR006059">
    <property type="entry name" value="SBP"/>
</dbReference>
<keyword evidence="3" id="KW-0732">Signal</keyword>
<comment type="similarity">
    <text evidence="1">Belongs to the bacterial solute-binding protein 1 family.</text>
</comment>
<dbReference type="AlphaFoldDB" id="A0A9D0YWE9"/>
<evidence type="ECO:0000256" key="2">
    <source>
        <dbReference type="ARBA" id="ARBA00022448"/>
    </source>
</evidence>
<comment type="caution">
    <text evidence="4">The sequence shown here is derived from an EMBL/GenBank/DDBJ whole genome shotgun (WGS) entry which is preliminary data.</text>
</comment>
<organism evidence="4 5">
    <name type="scientific">Candidatus Avichristensenella intestinipullorum</name>
    <dbReference type="NCBI Taxonomy" id="2840693"/>
    <lineage>
        <taxon>Bacteria</taxon>
        <taxon>Bacillati</taxon>
        <taxon>Bacillota</taxon>
        <taxon>Clostridia</taxon>
        <taxon>Candidatus Avichristensenella</taxon>
    </lineage>
</organism>
<reference evidence="4" key="2">
    <citation type="journal article" date="2021" name="PeerJ">
        <title>Extensive microbial diversity within the chicken gut microbiome revealed by metagenomics and culture.</title>
        <authorList>
            <person name="Gilroy R."/>
            <person name="Ravi A."/>
            <person name="Getino M."/>
            <person name="Pursley I."/>
            <person name="Horton D.L."/>
            <person name="Alikhan N.F."/>
            <person name="Baker D."/>
            <person name="Gharbi K."/>
            <person name="Hall N."/>
            <person name="Watson M."/>
            <person name="Adriaenssens E.M."/>
            <person name="Foster-Nyarko E."/>
            <person name="Jarju S."/>
            <person name="Secka A."/>
            <person name="Antonio M."/>
            <person name="Oren A."/>
            <person name="Chaudhuri R.R."/>
            <person name="La Ragione R."/>
            <person name="Hildebrand F."/>
            <person name="Pallen M.J."/>
        </authorList>
    </citation>
    <scope>NUCLEOTIDE SEQUENCE</scope>
    <source>
        <strain evidence="4">ChiHile30-977</strain>
    </source>
</reference>
<dbReference type="PANTHER" id="PTHR43649:SF29">
    <property type="entry name" value="OSMOPROTECTIVE COMPOUNDS-BINDING PROTEIN GGTB"/>
    <property type="match status" value="1"/>
</dbReference>
<dbReference type="Pfam" id="PF01547">
    <property type="entry name" value="SBP_bac_1"/>
    <property type="match status" value="1"/>
</dbReference>
<evidence type="ECO:0000256" key="1">
    <source>
        <dbReference type="ARBA" id="ARBA00008520"/>
    </source>
</evidence>